<name>A0ABT7TNV7_9MICO</name>
<feature type="domain" description="LysM" evidence="2">
    <location>
        <begin position="250"/>
        <end position="298"/>
    </location>
</feature>
<evidence type="ECO:0000313" key="3">
    <source>
        <dbReference type="EMBL" id="MDM7890567.1"/>
    </source>
</evidence>
<feature type="region of interest" description="Disordered" evidence="1">
    <location>
        <begin position="29"/>
        <end position="59"/>
    </location>
</feature>
<organism evidence="3 4">
    <name type="scientific">Curtobacterium caseinilyticum</name>
    <dbReference type="NCBI Taxonomy" id="3055137"/>
    <lineage>
        <taxon>Bacteria</taxon>
        <taxon>Bacillati</taxon>
        <taxon>Actinomycetota</taxon>
        <taxon>Actinomycetes</taxon>
        <taxon>Micrococcales</taxon>
        <taxon>Microbacteriaceae</taxon>
        <taxon>Curtobacterium</taxon>
    </lineage>
</organism>
<comment type="caution">
    <text evidence="3">The sequence shown here is derived from an EMBL/GenBank/DDBJ whole genome shotgun (WGS) entry which is preliminary data.</text>
</comment>
<feature type="compositionally biased region" description="Low complexity" evidence="1">
    <location>
        <begin position="38"/>
        <end position="52"/>
    </location>
</feature>
<dbReference type="RefSeq" id="WP_289472073.1">
    <property type="nucleotide sequence ID" value="NZ_JAUCMN010000002.1"/>
</dbReference>
<evidence type="ECO:0000256" key="1">
    <source>
        <dbReference type="SAM" id="MobiDB-lite"/>
    </source>
</evidence>
<proteinExistence type="predicted"/>
<dbReference type="EMBL" id="JAUCMN010000002">
    <property type="protein sequence ID" value="MDM7890567.1"/>
    <property type="molecule type" value="Genomic_DNA"/>
</dbReference>
<sequence>MNRTVATGAACLVTVVALSGCSLLRGSDGALPAPSDPPTATRTAEATPTATPDGGSDADLLEASATPVAPTPVPTEAALPDPVLTAIPAGTVLSEGDVASPKGSIHFHYRVVADGDDTFTAQYSGVTSTLPVPIDVGFFERSRQVGDGLTYHGVGDVVLGGPTSAPLATSVPLDGSGVDPSGLVTLVVSSAAQPGQADVPVEIATDKVLAVAPVRWSVPARQTNVHPVDGGARANAAGQLTAATASGAPRSYTVARNDLIGDVAARFGISVKALVWLNEGVQVFGDDQYLYEGTSLNLDPLAR</sequence>
<dbReference type="InterPro" id="IPR036779">
    <property type="entry name" value="LysM_dom_sf"/>
</dbReference>
<protein>
    <submittedName>
        <fullName evidence="3">LysM domain-containing protein</fullName>
    </submittedName>
</protein>
<dbReference type="InterPro" id="IPR018392">
    <property type="entry name" value="LysM"/>
</dbReference>
<keyword evidence="4" id="KW-1185">Reference proteome</keyword>
<evidence type="ECO:0000313" key="4">
    <source>
        <dbReference type="Proteomes" id="UP001236404"/>
    </source>
</evidence>
<gene>
    <name evidence="3" type="ORF">QUG93_02605</name>
</gene>
<dbReference type="Proteomes" id="UP001236404">
    <property type="component" value="Unassembled WGS sequence"/>
</dbReference>
<reference evidence="3 4" key="1">
    <citation type="submission" date="2023-06" db="EMBL/GenBank/DDBJ databases">
        <authorList>
            <person name="Feng G."/>
            <person name="Li J."/>
            <person name="Zhu H."/>
        </authorList>
    </citation>
    <scope>NUCLEOTIDE SEQUENCE [LARGE SCALE GENOMIC DNA]</scope>
    <source>
        <strain evidence="3 4">RHCKG28</strain>
    </source>
</reference>
<evidence type="ECO:0000259" key="2">
    <source>
        <dbReference type="PROSITE" id="PS51782"/>
    </source>
</evidence>
<accession>A0ABT7TNV7</accession>
<dbReference type="Gene3D" id="3.10.350.10">
    <property type="entry name" value="LysM domain"/>
    <property type="match status" value="1"/>
</dbReference>
<dbReference type="PROSITE" id="PS51782">
    <property type="entry name" value="LYSM"/>
    <property type="match status" value="1"/>
</dbReference>
<dbReference type="PROSITE" id="PS51257">
    <property type="entry name" value="PROKAR_LIPOPROTEIN"/>
    <property type="match status" value="1"/>
</dbReference>